<evidence type="ECO:0000313" key="3">
    <source>
        <dbReference type="EMBL" id="WOT04909.1"/>
    </source>
</evidence>
<dbReference type="Pfam" id="PF17425">
    <property type="entry name" value="Arylsulfotran_N"/>
    <property type="match status" value="1"/>
</dbReference>
<keyword evidence="1" id="KW-0732">Signal</keyword>
<name>A0ABZ0JX76_9GAMM</name>
<proteinExistence type="predicted"/>
<dbReference type="InterPro" id="IPR010262">
    <property type="entry name" value="Arylsulfotransferase_bact"/>
</dbReference>
<dbReference type="InterPro" id="IPR038477">
    <property type="entry name" value="ASST_N_sf"/>
</dbReference>
<dbReference type="PANTHER" id="PTHR35340:SF10">
    <property type="entry name" value="CYTOPLASMIC PROTEIN"/>
    <property type="match status" value="1"/>
</dbReference>
<organism evidence="3 4">
    <name type="scientific">Shewanella youngdeokensis</name>
    <dbReference type="NCBI Taxonomy" id="2999068"/>
    <lineage>
        <taxon>Bacteria</taxon>
        <taxon>Pseudomonadati</taxon>
        <taxon>Pseudomonadota</taxon>
        <taxon>Gammaproteobacteria</taxon>
        <taxon>Alteromonadales</taxon>
        <taxon>Shewanellaceae</taxon>
        <taxon>Shewanella</taxon>
    </lineage>
</organism>
<evidence type="ECO:0000256" key="1">
    <source>
        <dbReference type="SAM" id="SignalP"/>
    </source>
</evidence>
<reference evidence="3 4" key="1">
    <citation type="submission" date="2023-10" db="EMBL/GenBank/DDBJ databases">
        <title>Complete genome sequence of Shewanella sp. DAU334.</title>
        <authorList>
            <person name="Lee Y.-S."/>
            <person name="Jeong H.-R."/>
            <person name="Hwang E.-J."/>
            <person name="Choi Y.-L."/>
            <person name="Kim G.-D."/>
        </authorList>
    </citation>
    <scope>NUCLEOTIDE SEQUENCE [LARGE SCALE GENOMIC DNA]</scope>
    <source>
        <strain evidence="3 4">DAU334</strain>
    </source>
</reference>
<accession>A0ABZ0JX76</accession>
<feature type="domain" description="Arylsulfotransferase N-terminal" evidence="2">
    <location>
        <begin position="51"/>
        <end position="137"/>
    </location>
</feature>
<keyword evidence="4" id="KW-1185">Reference proteome</keyword>
<evidence type="ECO:0000313" key="4">
    <source>
        <dbReference type="Proteomes" id="UP001529491"/>
    </source>
</evidence>
<dbReference type="Pfam" id="PF05935">
    <property type="entry name" value="Arylsulfotrans"/>
    <property type="match status" value="1"/>
</dbReference>
<protein>
    <submittedName>
        <fullName evidence="3">Aryl-sulfate sulfotransferase</fullName>
    </submittedName>
</protein>
<dbReference type="Proteomes" id="UP001529491">
    <property type="component" value="Chromosome"/>
</dbReference>
<gene>
    <name evidence="3" type="ORF">RGE70_16595</name>
</gene>
<dbReference type="InterPro" id="IPR035391">
    <property type="entry name" value="Arylsulfotran_N"/>
</dbReference>
<dbReference type="Gene3D" id="2.60.40.3100">
    <property type="entry name" value="Arylsulphate sulphotransferase monomer, N-terminal domain"/>
    <property type="match status" value="1"/>
</dbReference>
<evidence type="ECO:0000259" key="2">
    <source>
        <dbReference type="Pfam" id="PF17425"/>
    </source>
</evidence>
<dbReference type="PANTHER" id="PTHR35340">
    <property type="entry name" value="PQQ ENZYME REPEAT PROTEIN-RELATED"/>
    <property type="match status" value="1"/>
</dbReference>
<dbReference type="RefSeq" id="WP_310472549.1">
    <property type="nucleotide sequence ID" value="NZ_CP136522.1"/>
</dbReference>
<dbReference type="InterPro" id="IPR053143">
    <property type="entry name" value="Arylsulfate_ST"/>
</dbReference>
<dbReference type="EMBL" id="CP136522">
    <property type="protein sequence ID" value="WOT04909.1"/>
    <property type="molecule type" value="Genomic_DNA"/>
</dbReference>
<feature type="signal peptide" evidence="1">
    <location>
        <begin position="1"/>
        <end position="27"/>
    </location>
</feature>
<sequence length="589" mass="65760">MFKKSQLYIGLFVICSGLSGVSINALADGGGSLAAKKMLAASTAQGQLGAIDVNPYGNAPLTAVIDLAGKHITDVEVTVHGKGENGVNINYPVDSETLQTHDGVPLFGLYANYRNNITVSYKLDGKKIVEKYKLQTGGISTKYNELMVRPFPEVEPITVAKGFEDRLYWINSQTSNRYHKDIKWANGGSLDWNYQSVNYITDTNGDIRWILDDSSFTDDQNIMGRGFIMGVHQVSNGEIIFGKGQKYYRMDLLGRMIKSLPLPRGYSDFSHEIREMDNGHYLIRAAKRNYVKPSGEIVTTVRDHILEVDQSGNLVEVWDLNTILDPMRDTLLVALDAGAVCLNVDDTLSGKKVKIEPDMPYGDIPGVGAGRNWAHVNSIDYDEKDDTIIISPRHQATAIKIGRDKKVKWILGAPDGWTGELATKVLQPVDSKGNDISCTLGKCDGDFDWGWTQHTSWLNKEKNTLTVFDNGDGRGFEQPAIPSMKYSRAVEYKINEDDMTVEQVWEYGKERGYDWFSAITSVTNYEADKDTMFIFSASAGLFNKDWTKPVLNEIKYGTDEVMVELQIHNAGPREPSYRALVIKPEKAFH</sequence>
<feature type="chain" id="PRO_5047235367" evidence="1">
    <location>
        <begin position="28"/>
        <end position="589"/>
    </location>
</feature>